<keyword evidence="3" id="KW-1185">Reference proteome</keyword>
<name>A0A1D1VWT2_RAMVA</name>
<feature type="region of interest" description="Disordered" evidence="1">
    <location>
        <begin position="144"/>
        <end position="164"/>
    </location>
</feature>
<evidence type="ECO:0000313" key="2">
    <source>
        <dbReference type="EMBL" id="GAV05386.1"/>
    </source>
</evidence>
<feature type="region of interest" description="Disordered" evidence="1">
    <location>
        <begin position="1"/>
        <end position="124"/>
    </location>
</feature>
<organism evidence="2 3">
    <name type="scientific">Ramazzottius varieornatus</name>
    <name type="common">Water bear</name>
    <name type="synonym">Tardigrade</name>
    <dbReference type="NCBI Taxonomy" id="947166"/>
    <lineage>
        <taxon>Eukaryota</taxon>
        <taxon>Metazoa</taxon>
        <taxon>Ecdysozoa</taxon>
        <taxon>Tardigrada</taxon>
        <taxon>Eutardigrada</taxon>
        <taxon>Parachela</taxon>
        <taxon>Hypsibioidea</taxon>
        <taxon>Ramazzottiidae</taxon>
        <taxon>Ramazzottius</taxon>
    </lineage>
</organism>
<feature type="compositionally biased region" description="Basic and acidic residues" evidence="1">
    <location>
        <begin position="57"/>
        <end position="67"/>
    </location>
</feature>
<comment type="caution">
    <text evidence="2">The sequence shown here is derived from an EMBL/GenBank/DDBJ whole genome shotgun (WGS) entry which is preliminary data.</text>
</comment>
<sequence>MPKPIPPFSSKPIAPSSFDYKSNHPASNPRCGDCFKRSTNGPDYWQSKYQTSSAKSSRSETESESRSRSRPVSYGSSTQAGSITLSSSRRESRYSSPTRHSRGEDGSFLYSDFSTPPRHVPVRPTCVDDRAEQRAAKLAHSFSHMHIGRDPPGTSSSSFSSRSLPHPLRISHSTAYQPSALSLSNIPEDPEITVANRRIGTRLQKIYAKPVTKHTKPITIRSRWELAESERHREIHRINKVVSQKIIRARNGPPLPAERTR</sequence>
<dbReference type="OrthoDB" id="10638075at2759"/>
<feature type="compositionally biased region" description="Polar residues" evidence="1">
    <location>
        <begin position="74"/>
        <end position="85"/>
    </location>
</feature>
<feature type="compositionally biased region" description="Polar residues" evidence="1">
    <location>
        <begin position="37"/>
        <end position="51"/>
    </location>
</feature>
<dbReference type="AlphaFoldDB" id="A0A1D1VWT2"/>
<accession>A0A1D1VWT2</accession>
<evidence type="ECO:0000313" key="3">
    <source>
        <dbReference type="Proteomes" id="UP000186922"/>
    </source>
</evidence>
<dbReference type="EMBL" id="BDGG01000012">
    <property type="protein sequence ID" value="GAV05386.1"/>
    <property type="molecule type" value="Genomic_DNA"/>
</dbReference>
<gene>
    <name evidence="2" type="primary">RvY_15528-1</name>
    <name evidence="2" type="synonym">RvY_15528.1</name>
    <name evidence="2" type="ORF">RvY_15528</name>
</gene>
<reference evidence="2 3" key="1">
    <citation type="journal article" date="2016" name="Nat. Commun.">
        <title>Extremotolerant tardigrade genome and improved radiotolerance of human cultured cells by tardigrade-unique protein.</title>
        <authorList>
            <person name="Hashimoto T."/>
            <person name="Horikawa D.D."/>
            <person name="Saito Y."/>
            <person name="Kuwahara H."/>
            <person name="Kozuka-Hata H."/>
            <person name="Shin-I T."/>
            <person name="Minakuchi Y."/>
            <person name="Ohishi K."/>
            <person name="Motoyama A."/>
            <person name="Aizu T."/>
            <person name="Enomoto A."/>
            <person name="Kondo K."/>
            <person name="Tanaka S."/>
            <person name="Hara Y."/>
            <person name="Koshikawa S."/>
            <person name="Sagara H."/>
            <person name="Miura T."/>
            <person name="Yokobori S."/>
            <person name="Miyagawa K."/>
            <person name="Suzuki Y."/>
            <person name="Kubo T."/>
            <person name="Oyama M."/>
            <person name="Kohara Y."/>
            <person name="Fujiyama A."/>
            <person name="Arakawa K."/>
            <person name="Katayama T."/>
            <person name="Toyoda A."/>
            <person name="Kunieda T."/>
        </authorList>
    </citation>
    <scope>NUCLEOTIDE SEQUENCE [LARGE SCALE GENOMIC DNA]</scope>
    <source>
        <strain evidence="2 3">YOKOZUNA-1</strain>
    </source>
</reference>
<evidence type="ECO:0000256" key="1">
    <source>
        <dbReference type="SAM" id="MobiDB-lite"/>
    </source>
</evidence>
<proteinExistence type="predicted"/>
<dbReference type="Proteomes" id="UP000186922">
    <property type="component" value="Unassembled WGS sequence"/>
</dbReference>
<protein>
    <submittedName>
        <fullName evidence="2">Uncharacterized protein</fullName>
    </submittedName>
</protein>